<dbReference type="GO" id="GO:1903425">
    <property type="term" value="F:fluoride transmembrane transporter activity"/>
    <property type="evidence" value="ECO:0007669"/>
    <property type="project" value="TreeGrafter"/>
</dbReference>
<dbReference type="InterPro" id="IPR003691">
    <property type="entry name" value="FluC"/>
</dbReference>
<evidence type="ECO:0000256" key="2">
    <source>
        <dbReference type="ARBA" id="ARBA00022475"/>
    </source>
</evidence>
<keyword evidence="5 8" id="KW-0472">Membrane</keyword>
<comment type="catalytic activity">
    <reaction evidence="7">
        <text>fluoride(in) = fluoride(out)</text>
        <dbReference type="Rhea" id="RHEA:76159"/>
        <dbReference type="ChEBI" id="CHEBI:17051"/>
    </reaction>
    <physiologicalReaction direction="left-to-right" evidence="7">
        <dbReference type="Rhea" id="RHEA:76160"/>
    </physiologicalReaction>
</comment>
<feature type="transmembrane region" description="Helical" evidence="8">
    <location>
        <begin position="33"/>
        <end position="53"/>
    </location>
</feature>
<keyword evidence="2" id="KW-1003">Cell membrane</keyword>
<dbReference type="PANTHER" id="PTHR28259">
    <property type="entry name" value="FLUORIDE EXPORT PROTEIN 1-RELATED"/>
    <property type="match status" value="1"/>
</dbReference>
<organism evidence="9">
    <name type="scientific">marine metagenome</name>
    <dbReference type="NCBI Taxonomy" id="408172"/>
    <lineage>
        <taxon>unclassified sequences</taxon>
        <taxon>metagenomes</taxon>
        <taxon>ecological metagenomes</taxon>
    </lineage>
</organism>
<dbReference type="Pfam" id="PF02537">
    <property type="entry name" value="CRCB"/>
    <property type="match status" value="1"/>
</dbReference>
<sequence>MSFILVAIGGALGSVFRYSIGILFSFFSLTTFPWGTLFVNITGSFLMGIIFFISKDFLSEEFKVFLSVGLLGGYTTFSAFSLDVINMLFNKDYLLSILYILASVLISIFFLLAGFLFMKLLNS</sequence>
<dbReference type="GO" id="GO:0005886">
    <property type="term" value="C:plasma membrane"/>
    <property type="evidence" value="ECO:0007669"/>
    <property type="project" value="UniProtKB-SubCell"/>
</dbReference>
<dbReference type="HAMAP" id="MF_00454">
    <property type="entry name" value="FluC"/>
    <property type="match status" value="1"/>
</dbReference>
<comment type="similarity">
    <text evidence="6">Belongs to the fluoride channel Fluc/FEX (TC 1.A.43) family.</text>
</comment>
<feature type="transmembrane region" description="Helical" evidence="8">
    <location>
        <begin position="65"/>
        <end position="85"/>
    </location>
</feature>
<name>A0A382BIB8_9ZZZZ</name>
<dbReference type="NCBIfam" id="TIGR00494">
    <property type="entry name" value="crcB"/>
    <property type="match status" value="1"/>
</dbReference>
<reference evidence="9" key="1">
    <citation type="submission" date="2018-05" db="EMBL/GenBank/DDBJ databases">
        <authorList>
            <person name="Lanie J.A."/>
            <person name="Ng W.-L."/>
            <person name="Kazmierczak K.M."/>
            <person name="Andrzejewski T.M."/>
            <person name="Davidsen T.M."/>
            <person name="Wayne K.J."/>
            <person name="Tettelin H."/>
            <person name="Glass J.I."/>
            <person name="Rusch D."/>
            <person name="Podicherti R."/>
            <person name="Tsui H.-C.T."/>
            <person name="Winkler M.E."/>
        </authorList>
    </citation>
    <scope>NUCLEOTIDE SEQUENCE</scope>
</reference>
<protein>
    <recommendedName>
        <fullName evidence="10">Fluoride ion transporter CrcB</fullName>
    </recommendedName>
</protein>
<proteinExistence type="inferred from homology"/>
<accession>A0A382BIB8</accession>
<evidence type="ECO:0000256" key="8">
    <source>
        <dbReference type="SAM" id="Phobius"/>
    </source>
</evidence>
<comment type="subcellular location">
    <subcellularLocation>
        <location evidence="1">Cell membrane</location>
        <topology evidence="1">Multi-pass membrane protein</topology>
    </subcellularLocation>
</comment>
<evidence type="ECO:0000313" key="9">
    <source>
        <dbReference type="EMBL" id="SVB13576.1"/>
    </source>
</evidence>
<evidence type="ECO:0000256" key="3">
    <source>
        <dbReference type="ARBA" id="ARBA00022692"/>
    </source>
</evidence>
<dbReference type="AlphaFoldDB" id="A0A382BIB8"/>
<keyword evidence="4 8" id="KW-1133">Transmembrane helix</keyword>
<keyword evidence="3 8" id="KW-0812">Transmembrane</keyword>
<gene>
    <name evidence="9" type="ORF">METZ01_LOCUS166430</name>
</gene>
<feature type="transmembrane region" description="Helical" evidence="8">
    <location>
        <begin position="97"/>
        <end position="118"/>
    </location>
</feature>
<dbReference type="EMBL" id="UINC01029960">
    <property type="protein sequence ID" value="SVB13576.1"/>
    <property type="molecule type" value="Genomic_DNA"/>
</dbReference>
<evidence type="ECO:0008006" key="10">
    <source>
        <dbReference type="Google" id="ProtNLM"/>
    </source>
</evidence>
<dbReference type="PANTHER" id="PTHR28259:SF1">
    <property type="entry name" value="FLUORIDE EXPORT PROTEIN 1-RELATED"/>
    <property type="match status" value="1"/>
</dbReference>
<evidence type="ECO:0000256" key="6">
    <source>
        <dbReference type="ARBA" id="ARBA00035120"/>
    </source>
</evidence>
<evidence type="ECO:0000256" key="5">
    <source>
        <dbReference type="ARBA" id="ARBA00023136"/>
    </source>
</evidence>
<evidence type="ECO:0000256" key="7">
    <source>
        <dbReference type="ARBA" id="ARBA00035585"/>
    </source>
</evidence>
<evidence type="ECO:0000256" key="4">
    <source>
        <dbReference type="ARBA" id="ARBA00022989"/>
    </source>
</evidence>
<evidence type="ECO:0000256" key="1">
    <source>
        <dbReference type="ARBA" id="ARBA00004651"/>
    </source>
</evidence>